<comment type="caution">
    <text evidence="1">The sequence shown here is derived from an EMBL/GenBank/DDBJ whole genome shotgun (WGS) entry which is preliminary data.</text>
</comment>
<reference evidence="1" key="1">
    <citation type="submission" date="2020-12" db="EMBL/GenBank/DDBJ databases">
        <title>Genome public.</title>
        <authorList>
            <person name="Sun Q."/>
        </authorList>
    </citation>
    <scope>NUCLEOTIDE SEQUENCE</scope>
    <source>
        <strain evidence="1">CCM 8863</strain>
    </source>
</reference>
<dbReference type="RefSeq" id="WP_198738638.1">
    <property type="nucleotide sequence ID" value="NZ_JAEIOS010000012.1"/>
</dbReference>
<gene>
    <name evidence="1" type="ORF">JDV75_07495</name>
</gene>
<accession>A0A934HZW1</accession>
<dbReference type="Proteomes" id="UP000645966">
    <property type="component" value="Unassembled WGS sequence"/>
</dbReference>
<protein>
    <submittedName>
        <fullName evidence="1">Uncharacterized protein</fullName>
    </submittedName>
</protein>
<proteinExistence type="predicted"/>
<organism evidence="1 2">
    <name type="scientific">Corynebacterium meridianum</name>
    <dbReference type="NCBI Taxonomy" id="2765363"/>
    <lineage>
        <taxon>Bacteria</taxon>
        <taxon>Bacillati</taxon>
        <taxon>Actinomycetota</taxon>
        <taxon>Actinomycetes</taxon>
        <taxon>Mycobacteriales</taxon>
        <taxon>Corynebacteriaceae</taxon>
        <taxon>Corynebacterium</taxon>
    </lineage>
</organism>
<evidence type="ECO:0000313" key="2">
    <source>
        <dbReference type="Proteomes" id="UP000645966"/>
    </source>
</evidence>
<sequence length="362" mass="39365">MNPAEQLVSGPRGRDLLLNLEDDTGPSGPLNLFHRAATTLDVESGVGTIYFPSSSPSPGKPVSHDCSAGGRLPDVVDVGDIAAAFRDVELAEITWPVLRDALACSVDNAAYWQEPYGAQILAAAPEMRGPLLRIAGELTDSPLMDVLTAPFDPERQWTLSVRGYTALTSGVGKRLTAERDGLIAREAAAAATFDPEKEVSGIWWSSPMGAPATTAPLPDGAPSALWFEEDSFDLGPRETRRIDVPGDARILEITGADSWADLCRRFPVEVTRQRYHDWHRTTGRRGRWVIPDWAAVAEHHDAVHLTHLGYLAAAGRAIDVDAGTASVIAGWNPGETYWLTDVEVGDPVRWSWDEDGRIWARD</sequence>
<evidence type="ECO:0000313" key="1">
    <source>
        <dbReference type="EMBL" id="MBI8989607.1"/>
    </source>
</evidence>
<keyword evidence="2" id="KW-1185">Reference proteome</keyword>
<dbReference type="AlphaFoldDB" id="A0A934HZW1"/>
<dbReference type="EMBL" id="JAEIOS010000012">
    <property type="protein sequence ID" value="MBI8989607.1"/>
    <property type="molecule type" value="Genomic_DNA"/>
</dbReference>
<name>A0A934HZW1_9CORY</name>